<proteinExistence type="predicted"/>
<dbReference type="EC" id="3.5.2.12" evidence="1"/>
<dbReference type="PANTHER" id="PTHR43372:SF4">
    <property type="entry name" value="FATTY-ACID AMIDE HYDROLASE 2"/>
    <property type="match status" value="1"/>
</dbReference>
<dbReference type="InterPro" id="IPR036928">
    <property type="entry name" value="AS_sf"/>
</dbReference>
<accession>A0A0Z8M426</accession>
<dbReference type="EC" id="3.5.1.4" evidence="1"/>
<evidence type="ECO:0000313" key="2">
    <source>
        <dbReference type="Proteomes" id="UP000069831"/>
    </source>
</evidence>
<protein>
    <submittedName>
        <fullName evidence="1">Amidase</fullName>
        <ecNumber evidence="1">3.5.1.4</ecNumber>
        <ecNumber evidence="1">3.5.2.12</ecNumber>
    </submittedName>
</protein>
<dbReference type="InterPro" id="IPR052739">
    <property type="entry name" value="FAAH2"/>
</dbReference>
<gene>
    <name evidence="1" type="primary">nylA_1</name>
    <name evidence="1" type="ORF">ERS132457_01554</name>
</gene>
<dbReference type="GO" id="GO:0004040">
    <property type="term" value="F:amidase activity"/>
    <property type="evidence" value="ECO:0007669"/>
    <property type="project" value="UniProtKB-EC"/>
</dbReference>
<evidence type="ECO:0000313" key="1">
    <source>
        <dbReference type="EMBL" id="CYV99244.1"/>
    </source>
</evidence>
<dbReference type="GO" id="GO:0019874">
    <property type="term" value="F:6-aminohexanoate-cyclic-dimer hydrolase activity"/>
    <property type="evidence" value="ECO:0007669"/>
    <property type="project" value="UniProtKB-EC"/>
</dbReference>
<dbReference type="SUPFAM" id="SSF75304">
    <property type="entry name" value="Amidase signature (AS) enzymes"/>
    <property type="match status" value="1"/>
</dbReference>
<organism evidence="1 2">
    <name type="scientific">Streptococcus suis</name>
    <dbReference type="NCBI Taxonomy" id="1307"/>
    <lineage>
        <taxon>Bacteria</taxon>
        <taxon>Bacillati</taxon>
        <taxon>Bacillota</taxon>
        <taxon>Bacilli</taxon>
        <taxon>Lactobacillales</taxon>
        <taxon>Streptococcaceae</taxon>
        <taxon>Streptococcus</taxon>
    </lineage>
</organism>
<sequence length="176" mass="19633">MIWKDATAMAQAVNQKQVFAKELVQETIDRIEKLNPTLNAVVSKQYEEALKEAEKEDYLGKPFAGVPFLLKDLGQNEKGQPSSAGSRLLAGRPAGHTDTYVQRLKDLGFIIVGRTNTPEFGFKNISDVLSIFPWTPVAMLVDQVVVQLQHWLQAWSLLLQHRMVVGLFASQPPSMA</sequence>
<name>A0A0Z8M426_STRSU</name>
<keyword evidence="1" id="KW-0378">Hydrolase</keyword>
<dbReference type="AlphaFoldDB" id="A0A0Z8M426"/>
<reference evidence="1 2" key="1">
    <citation type="submission" date="2016-02" db="EMBL/GenBank/DDBJ databases">
        <authorList>
            <consortium name="Pathogen Informatics"/>
        </authorList>
    </citation>
    <scope>NUCLEOTIDE SEQUENCE [LARGE SCALE GENOMIC DNA]</scope>
    <source>
        <strain evidence="1 2">LSS95</strain>
    </source>
</reference>
<dbReference type="EMBL" id="FIIR01000019">
    <property type="protein sequence ID" value="CYV99244.1"/>
    <property type="molecule type" value="Genomic_DNA"/>
</dbReference>
<dbReference type="Pfam" id="PF01425">
    <property type="entry name" value="Amidase"/>
    <property type="match status" value="1"/>
</dbReference>
<dbReference type="Gene3D" id="3.90.1300.10">
    <property type="entry name" value="Amidase signature (AS) domain"/>
    <property type="match status" value="1"/>
</dbReference>
<dbReference type="InterPro" id="IPR023631">
    <property type="entry name" value="Amidase_dom"/>
</dbReference>
<dbReference type="PANTHER" id="PTHR43372">
    <property type="entry name" value="FATTY-ACID AMIDE HYDROLASE"/>
    <property type="match status" value="1"/>
</dbReference>
<dbReference type="GO" id="GO:0012505">
    <property type="term" value="C:endomembrane system"/>
    <property type="evidence" value="ECO:0007669"/>
    <property type="project" value="TreeGrafter"/>
</dbReference>
<dbReference type="Proteomes" id="UP000069831">
    <property type="component" value="Unassembled WGS sequence"/>
</dbReference>